<dbReference type="SMART" id="SM00354">
    <property type="entry name" value="HTH_LACI"/>
    <property type="match status" value="1"/>
</dbReference>
<evidence type="ECO:0000256" key="1">
    <source>
        <dbReference type="ARBA" id="ARBA00022491"/>
    </source>
</evidence>
<dbReference type="EMBL" id="SLUM01000034">
    <property type="protein sequence ID" value="TCL53448.1"/>
    <property type="molecule type" value="Genomic_DNA"/>
</dbReference>
<dbReference type="Gene3D" id="1.10.260.40">
    <property type="entry name" value="lambda repressor-like DNA-binding domains"/>
    <property type="match status" value="1"/>
</dbReference>
<dbReference type="RefSeq" id="WP_058963303.1">
    <property type="nucleotide sequence ID" value="NZ_CABKVM010000014.1"/>
</dbReference>
<dbReference type="InterPro" id="IPR028082">
    <property type="entry name" value="Peripla_BP_I"/>
</dbReference>
<dbReference type="Gene3D" id="3.40.50.2300">
    <property type="match status" value="2"/>
</dbReference>
<dbReference type="PROSITE" id="PS50932">
    <property type="entry name" value="HTH_LACI_2"/>
    <property type="match status" value="1"/>
</dbReference>
<dbReference type="SUPFAM" id="SSF47413">
    <property type="entry name" value="lambda repressor-like DNA-binding domains"/>
    <property type="match status" value="1"/>
</dbReference>
<dbReference type="CDD" id="cd01392">
    <property type="entry name" value="HTH_LacI"/>
    <property type="match status" value="1"/>
</dbReference>
<gene>
    <name evidence="6" type="ORF">EDD77_13423</name>
</gene>
<evidence type="ECO:0000313" key="7">
    <source>
        <dbReference type="Proteomes" id="UP000295184"/>
    </source>
</evidence>
<keyword evidence="4" id="KW-0804">Transcription</keyword>
<dbReference type="InterPro" id="IPR001761">
    <property type="entry name" value="Peripla_BP/Lac1_sug-bd_dom"/>
</dbReference>
<dbReference type="CDD" id="cd06291">
    <property type="entry name" value="PBP1_Qymf-like"/>
    <property type="match status" value="1"/>
</dbReference>
<dbReference type="SUPFAM" id="SSF53822">
    <property type="entry name" value="Periplasmic binding protein-like I"/>
    <property type="match status" value="1"/>
</dbReference>
<organism evidence="6 7">
    <name type="scientific">Allofournierella massiliensis</name>
    <dbReference type="NCBI Taxonomy" id="1650663"/>
    <lineage>
        <taxon>Bacteria</taxon>
        <taxon>Bacillati</taxon>
        <taxon>Bacillota</taxon>
        <taxon>Clostridia</taxon>
        <taxon>Eubacteriales</taxon>
        <taxon>Oscillospiraceae</taxon>
        <taxon>Allofournierella</taxon>
    </lineage>
</organism>
<evidence type="ECO:0000256" key="2">
    <source>
        <dbReference type="ARBA" id="ARBA00023015"/>
    </source>
</evidence>
<keyword evidence="2" id="KW-0805">Transcription regulation</keyword>
<evidence type="ECO:0000259" key="5">
    <source>
        <dbReference type="PROSITE" id="PS50932"/>
    </source>
</evidence>
<evidence type="ECO:0000256" key="4">
    <source>
        <dbReference type="ARBA" id="ARBA00023163"/>
    </source>
</evidence>
<dbReference type="GeneID" id="97381588"/>
<protein>
    <submittedName>
        <fullName evidence="6">LacI family transcriptional regulator</fullName>
    </submittedName>
</protein>
<keyword evidence="1" id="KW-0678">Repressor</keyword>
<evidence type="ECO:0000313" key="6">
    <source>
        <dbReference type="EMBL" id="TCL53448.1"/>
    </source>
</evidence>
<proteinExistence type="predicted"/>
<reference evidence="6 7" key="1">
    <citation type="submission" date="2019-03" db="EMBL/GenBank/DDBJ databases">
        <title>Genomic Encyclopedia of Type Strains, Phase IV (KMG-IV): sequencing the most valuable type-strain genomes for metagenomic binning, comparative biology and taxonomic classification.</title>
        <authorList>
            <person name="Goeker M."/>
        </authorList>
    </citation>
    <scope>NUCLEOTIDE SEQUENCE [LARGE SCALE GENOMIC DNA]</scope>
    <source>
        <strain evidence="6 7">DSM 100451</strain>
    </source>
</reference>
<name>A0A4R1QIM6_9FIRM</name>
<dbReference type="Proteomes" id="UP000295184">
    <property type="component" value="Unassembled WGS sequence"/>
</dbReference>
<dbReference type="AlphaFoldDB" id="A0A4R1QIM6"/>
<dbReference type="PANTHER" id="PTHR30146:SF95">
    <property type="entry name" value="RIBOSE OPERON REPRESSOR"/>
    <property type="match status" value="1"/>
</dbReference>
<sequence>MKGANQTATMSDVAREAGVALGTVSKVINGLPVGESYRLKVEAAVKKLNYQVNPSAKALKSNRTSTIALIIPNTITPFFALLTHHVNVALEKRGYKMMLCFTEYDRDREQEFVSMVVHNRVDGIIALTYNPTLKIPEGIPFVTIDRFFSVSVPCVASDNFGGGQLAAQKLAELGCRRVACLRTGSSLTNEPSKRKDGFVSGCMEAGIPFEMCNLPDGSPLSAFEVFLRHNLLETDTPLDGLFCGTDLMAWQAARMVRSLGLRVPEDVQIIGFDGVRMFGDKDYICSTIVQPVPDLAETAVSMVLSTDFTGLPPLVCLPVRYQPGGTTRDSIPET</sequence>
<feature type="domain" description="HTH lacI-type" evidence="5">
    <location>
        <begin position="8"/>
        <end position="61"/>
    </location>
</feature>
<dbReference type="Pfam" id="PF00532">
    <property type="entry name" value="Peripla_BP_1"/>
    <property type="match status" value="1"/>
</dbReference>
<evidence type="ECO:0000256" key="3">
    <source>
        <dbReference type="ARBA" id="ARBA00023125"/>
    </source>
</evidence>
<dbReference type="GO" id="GO:0003700">
    <property type="term" value="F:DNA-binding transcription factor activity"/>
    <property type="evidence" value="ECO:0007669"/>
    <property type="project" value="TreeGrafter"/>
</dbReference>
<dbReference type="PANTHER" id="PTHR30146">
    <property type="entry name" value="LACI-RELATED TRANSCRIPTIONAL REPRESSOR"/>
    <property type="match status" value="1"/>
</dbReference>
<keyword evidence="3" id="KW-0238">DNA-binding</keyword>
<dbReference type="Pfam" id="PF00356">
    <property type="entry name" value="LacI"/>
    <property type="match status" value="1"/>
</dbReference>
<dbReference type="GO" id="GO:0000976">
    <property type="term" value="F:transcription cis-regulatory region binding"/>
    <property type="evidence" value="ECO:0007669"/>
    <property type="project" value="TreeGrafter"/>
</dbReference>
<dbReference type="InterPro" id="IPR010982">
    <property type="entry name" value="Lambda_DNA-bd_dom_sf"/>
</dbReference>
<dbReference type="InterPro" id="IPR000843">
    <property type="entry name" value="HTH_LacI"/>
</dbReference>
<dbReference type="STRING" id="1650663.GCA_001486665_00797"/>
<comment type="caution">
    <text evidence="6">The sequence shown here is derived from an EMBL/GenBank/DDBJ whole genome shotgun (WGS) entry which is preliminary data.</text>
</comment>
<accession>A0A4R1QIM6</accession>